<evidence type="ECO:0000313" key="2">
    <source>
        <dbReference type="EMBL" id="CUH48840.1"/>
    </source>
</evidence>
<organism evidence="2 3">
    <name type="scientific">Ruegeria atlantica</name>
    <dbReference type="NCBI Taxonomy" id="81569"/>
    <lineage>
        <taxon>Bacteria</taxon>
        <taxon>Pseudomonadati</taxon>
        <taxon>Pseudomonadota</taxon>
        <taxon>Alphaproteobacteria</taxon>
        <taxon>Rhodobacterales</taxon>
        <taxon>Roseobacteraceae</taxon>
        <taxon>Ruegeria</taxon>
    </lineage>
</organism>
<feature type="transmembrane region" description="Helical" evidence="1">
    <location>
        <begin position="160"/>
        <end position="184"/>
    </location>
</feature>
<dbReference type="GeneID" id="55494208"/>
<keyword evidence="1" id="KW-1133">Transmembrane helix</keyword>
<gene>
    <name evidence="2" type="ORF">RUA4292_03030</name>
</gene>
<protein>
    <submittedName>
        <fullName evidence="2">Uncharacterized protein</fullName>
    </submittedName>
</protein>
<sequence length="222" mass="23597">MDGLDTATALWWAVVASGIYHGVNPGMGWPLAVSAALMDKSSNSLFRALIALATGHLVAMGAILFPFTALLFLAEWQREIQIFAACLVIGLGVYLLLNRRHPRILARVPPSRLALWSFLAAMAHGAGLMLVPIYLGICRTIATDPGHAAAADLMTGNAKIAVGVALAHTLAMTISGGLLAFGVYHWLGLRFLSKGWFNLDVIWALSLILVGSISLLFVHSAG</sequence>
<dbReference type="AlphaFoldDB" id="A0A0P1EFG8"/>
<evidence type="ECO:0000313" key="3">
    <source>
        <dbReference type="Proteomes" id="UP000050783"/>
    </source>
</evidence>
<name>A0A0P1EFG8_9RHOB</name>
<dbReference type="EMBL" id="CYPU01000049">
    <property type="protein sequence ID" value="CUH48840.1"/>
    <property type="molecule type" value="Genomic_DNA"/>
</dbReference>
<feature type="transmembrane region" description="Helical" evidence="1">
    <location>
        <begin position="113"/>
        <end position="135"/>
    </location>
</feature>
<dbReference type="RefSeq" id="WP_058278338.1">
    <property type="nucleotide sequence ID" value="NZ_CYPU01000049.1"/>
</dbReference>
<proteinExistence type="predicted"/>
<accession>A0A0P1EFG8</accession>
<feature type="transmembrane region" description="Helical" evidence="1">
    <location>
        <begin position="12"/>
        <end position="37"/>
    </location>
</feature>
<keyword evidence="1" id="KW-0812">Transmembrane</keyword>
<feature type="transmembrane region" description="Helical" evidence="1">
    <location>
        <begin position="49"/>
        <end position="74"/>
    </location>
</feature>
<keyword evidence="1" id="KW-0472">Membrane</keyword>
<evidence type="ECO:0000256" key="1">
    <source>
        <dbReference type="SAM" id="Phobius"/>
    </source>
</evidence>
<dbReference type="Proteomes" id="UP000050783">
    <property type="component" value="Unassembled WGS sequence"/>
</dbReference>
<feature type="transmembrane region" description="Helical" evidence="1">
    <location>
        <begin position="196"/>
        <end position="218"/>
    </location>
</feature>
<dbReference type="OrthoDB" id="8850092at2"/>
<reference evidence="2 3" key="1">
    <citation type="submission" date="2015-09" db="EMBL/GenBank/DDBJ databases">
        <authorList>
            <consortium name="Swine Surveillance"/>
        </authorList>
    </citation>
    <scope>NUCLEOTIDE SEQUENCE [LARGE SCALE GENOMIC DNA]</scope>
    <source>
        <strain evidence="2 3">CECT 4292</strain>
    </source>
</reference>
<feature type="transmembrane region" description="Helical" evidence="1">
    <location>
        <begin position="80"/>
        <end position="97"/>
    </location>
</feature>